<keyword evidence="3" id="KW-0378">Hydrolase</keyword>
<sequence length="285" mass="31675">MSVPTRLIDTHLHLVYRDSLVYPWLGSEPTLAAHDWTYELYAAEAHPLGVTDCLHMEVDVVEADIDREIEFIRDLAGGPVRHIRAAISNARPEHAGFAQQVERACADPFIRGFRRILHVVPDEVSRTRLFRENVGRLAGTGLTFDICVRPDQLGIAAELVDACPGVAFVLDHCGGGSASRPDLFATWKTALVELARRPGVVAKVSGVIGTVADGWTVDDLRPVVETTIEAFGWDRVVWGSDWPWSAQRASLTDWIEATWRLVESASETEREKLFHRNATRIYGIG</sequence>
<reference evidence="3 4" key="1">
    <citation type="submission" date="2017-12" db="EMBL/GenBank/DDBJ databases">
        <title>Anaerobic carbon monoxide metabolism by Pleomorphomonas carboxyditropha sp. nov., a new mesophilic hydrogenogenic carboxidotroph.</title>
        <authorList>
            <person name="Esquivel-Elizondo S."/>
            <person name="Krajmalnik-Brown R."/>
        </authorList>
    </citation>
    <scope>NUCLEOTIDE SEQUENCE [LARGE SCALE GENOMIC DNA]</scope>
    <source>
        <strain evidence="3 4">R5-392</strain>
    </source>
</reference>
<dbReference type="InterPro" id="IPR052350">
    <property type="entry name" value="Metallo-dep_Lactonases"/>
</dbReference>
<dbReference type="GO" id="GO:0016787">
    <property type="term" value="F:hydrolase activity"/>
    <property type="evidence" value="ECO:0007669"/>
    <property type="project" value="UniProtKB-KW"/>
</dbReference>
<dbReference type="InterPro" id="IPR032466">
    <property type="entry name" value="Metal_Hydrolase"/>
</dbReference>
<dbReference type="PANTHER" id="PTHR43569:SF2">
    <property type="entry name" value="AMIDOHYDROLASE-RELATED DOMAIN-CONTAINING PROTEIN"/>
    <property type="match status" value="1"/>
</dbReference>
<organism evidence="3 4">
    <name type="scientific">Pleomorphomonas diazotrophica</name>
    <dbReference type="NCBI Taxonomy" id="1166257"/>
    <lineage>
        <taxon>Bacteria</taxon>
        <taxon>Pseudomonadati</taxon>
        <taxon>Pseudomonadota</taxon>
        <taxon>Alphaproteobacteria</taxon>
        <taxon>Hyphomicrobiales</taxon>
        <taxon>Pleomorphomonadaceae</taxon>
        <taxon>Pleomorphomonas</taxon>
    </lineage>
</organism>
<gene>
    <name evidence="3" type="ORF">CXZ10_14245</name>
</gene>
<dbReference type="EMBL" id="PJNW01000011">
    <property type="protein sequence ID" value="PKR88556.1"/>
    <property type="molecule type" value="Genomic_DNA"/>
</dbReference>
<dbReference type="PANTHER" id="PTHR43569">
    <property type="entry name" value="AMIDOHYDROLASE"/>
    <property type="match status" value="1"/>
</dbReference>
<dbReference type="AlphaFoldDB" id="A0A1I4SVL1"/>
<comment type="caution">
    <text evidence="3">The sequence shown here is derived from an EMBL/GenBank/DDBJ whole genome shotgun (WGS) entry which is preliminary data.</text>
</comment>
<keyword evidence="4" id="KW-1185">Reference proteome</keyword>
<dbReference type="InterPro" id="IPR006680">
    <property type="entry name" value="Amidohydro-rel"/>
</dbReference>
<name>A0A1I4SVL1_9HYPH</name>
<accession>A0A1I4SVL1</accession>
<feature type="domain" description="Amidohydrolase-related" evidence="2">
    <location>
        <begin position="8"/>
        <end position="284"/>
    </location>
</feature>
<evidence type="ECO:0000256" key="1">
    <source>
        <dbReference type="ARBA" id="ARBA00038310"/>
    </source>
</evidence>
<evidence type="ECO:0000313" key="3">
    <source>
        <dbReference type="EMBL" id="PKR88556.1"/>
    </source>
</evidence>
<evidence type="ECO:0000259" key="2">
    <source>
        <dbReference type="Pfam" id="PF04909"/>
    </source>
</evidence>
<comment type="similarity">
    <text evidence="1">Belongs to the metallo-dependent hydrolases superfamily.</text>
</comment>
<evidence type="ECO:0000313" key="4">
    <source>
        <dbReference type="Proteomes" id="UP000233491"/>
    </source>
</evidence>
<dbReference type="Pfam" id="PF04909">
    <property type="entry name" value="Amidohydro_2"/>
    <property type="match status" value="1"/>
</dbReference>
<dbReference type="OrthoDB" id="9787654at2"/>
<dbReference type="RefSeq" id="WP_101290009.1">
    <property type="nucleotide sequence ID" value="NZ_FOUQ01000004.1"/>
</dbReference>
<dbReference type="Gene3D" id="3.20.20.140">
    <property type="entry name" value="Metal-dependent hydrolases"/>
    <property type="match status" value="1"/>
</dbReference>
<proteinExistence type="inferred from homology"/>
<protein>
    <submittedName>
        <fullName evidence="3">Amidohydrolase</fullName>
    </submittedName>
</protein>
<dbReference type="Proteomes" id="UP000233491">
    <property type="component" value="Unassembled WGS sequence"/>
</dbReference>
<dbReference type="SUPFAM" id="SSF51556">
    <property type="entry name" value="Metallo-dependent hydrolases"/>
    <property type="match status" value="1"/>
</dbReference>